<evidence type="ECO:0000259" key="2">
    <source>
        <dbReference type="Pfam" id="PF01757"/>
    </source>
</evidence>
<protein>
    <submittedName>
        <fullName evidence="3">Acyltransferase family protein</fullName>
    </submittedName>
</protein>
<keyword evidence="3" id="KW-0012">Acyltransferase</keyword>
<dbReference type="EMBL" id="CP157948">
    <property type="protein sequence ID" value="XBS90409.1"/>
    <property type="molecule type" value="Genomic_DNA"/>
</dbReference>
<keyword evidence="1" id="KW-0472">Membrane</keyword>
<dbReference type="PANTHER" id="PTHR37312">
    <property type="entry name" value="MEMBRANE-BOUND ACYLTRANSFERASE YKRP-RELATED"/>
    <property type="match status" value="1"/>
</dbReference>
<dbReference type="AlphaFoldDB" id="A0AAU7QLW3"/>
<feature type="transmembrane region" description="Helical" evidence="1">
    <location>
        <begin position="48"/>
        <end position="68"/>
    </location>
</feature>
<reference evidence="3" key="1">
    <citation type="submission" date="2024-06" db="EMBL/GenBank/DDBJ databases">
        <authorList>
            <person name="Sun Y."/>
        </authorList>
    </citation>
    <scope>NUCLEOTIDE SEQUENCE</scope>
    <source>
        <strain evidence="3">IGA1.0</strain>
    </source>
</reference>
<dbReference type="RefSeq" id="WP_007810392.1">
    <property type="nucleotide sequence ID" value="NZ_CP157948.1"/>
</dbReference>
<dbReference type="GO" id="GO:0016747">
    <property type="term" value="F:acyltransferase activity, transferring groups other than amino-acyl groups"/>
    <property type="evidence" value="ECO:0007669"/>
    <property type="project" value="InterPro"/>
</dbReference>
<evidence type="ECO:0000256" key="1">
    <source>
        <dbReference type="SAM" id="Phobius"/>
    </source>
</evidence>
<dbReference type="Pfam" id="PF01757">
    <property type="entry name" value="Acyl_transf_3"/>
    <property type="match status" value="1"/>
</dbReference>
<evidence type="ECO:0000313" key="3">
    <source>
        <dbReference type="EMBL" id="XBS90409.1"/>
    </source>
</evidence>
<feature type="transmembrane region" description="Helical" evidence="1">
    <location>
        <begin position="228"/>
        <end position="246"/>
    </location>
</feature>
<name>A0AAU7QLW3_9GAMM</name>
<keyword evidence="3" id="KW-0808">Transferase</keyword>
<sequence>MISSPAKEISAQVADPQRSSWIDNTKFILIALVVLGHCMEEWRYKSPVVLAIYQFIYLFHMPAFIYLSGALSRPKFGIEQGTRWLTRLVLPFLVFQAIYLAFDAWLLGKPFVYSVTSPNWILWYLMSLACWRIMLIPALSFTRPLLVACTLAVLSGYLNDVGYSFSLSRTLVFFPFFVAGYLHGTKIKGPRLAAVGVLLALAGFAWLIRELSAKWLFGLAPYTNLWGGAIQAGLLAASAAGVWAVLRLTPRAASPFEKMGRESLSVYLLHGLLIKLATAYGIWKLFRHLGVGQSLGVVIGATLLLVTLLAAVAPLFHPIMNYQWLFRSRPAPAADKVTGAS</sequence>
<keyword evidence="1" id="KW-0812">Transmembrane</keyword>
<dbReference type="InterPro" id="IPR002656">
    <property type="entry name" value="Acyl_transf_3_dom"/>
</dbReference>
<dbReference type="PANTHER" id="PTHR37312:SF1">
    <property type="entry name" value="MEMBRANE-BOUND ACYLTRANSFERASE YKRP-RELATED"/>
    <property type="match status" value="1"/>
</dbReference>
<feature type="domain" description="Acyltransferase 3" evidence="2">
    <location>
        <begin position="20"/>
        <end position="311"/>
    </location>
</feature>
<dbReference type="InterPro" id="IPR052734">
    <property type="entry name" value="Nod_factor_acetyltransferase"/>
</dbReference>
<organism evidence="3">
    <name type="scientific">Rhodanobacter sp. IGA1.0</name>
    <dbReference type="NCBI Taxonomy" id="3158582"/>
    <lineage>
        <taxon>Bacteria</taxon>
        <taxon>Pseudomonadati</taxon>
        <taxon>Pseudomonadota</taxon>
        <taxon>Gammaproteobacteria</taxon>
        <taxon>Lysobacterales</taxon>
        <taxon>Rhodanobacteraceae</taxon>
        <taxon>Rhodanobacter</taxon>
    </lineage>
</organism>
<feature type="transmembrane region" description="Helical" evidence="1">
    <location>
        <begin position="88"/>
        <end position="108"/>
    </location>
</feature>
<keyword evidence="1" id="KW-1133">Transmembrane helix</keyword>
<feature type="transmembrane region" description="Helical" evidence="1">
    <location>
        <begin position="161"/>
        <end position="182"/>
    </location>
</feature>
<proteinExistence type="predicted"/>
<accession>A0AAU7QLW3</accession>
<feature type="transmembrane region" description="Helical" evidence="1">
    <location>
        <begin position="295"/>
        <end position="319"/>
    </location>
</feature>
<feature type="transmembrane region" description="Helical" evidence="1">
    <location>
        <begin position="120"/>
        <end position="141"/>
    </location>
</feature>
<feature type="transmembrane region" description="Helical" evidence="1">
    <location>
        <begin position="189"/>
        <end position="208"/>
    </location>
</feature>
<gene>
    <name evidence="3" type="ORF">ABNK63_01850</name>
</gene>
<feature type="transmembrane region" description="Helical" evidence="1">
    <location>
        <begin position="266"/>
        <end position="283"/>
    </location>
</feature>